<name>A0A5N6Y427_9EURO</name>
<feature type="transmembrane region" description="Helical" evidence="9">
    <location>
        <begin position="505"/>
        <end position="523"/>
    </location>
</feature>
<evidence type="ECO:0000256" key="4">
    <source>
        <dbReference type="ARBA" id="ARBA00022692"/>
    </source>
</evidence>
<feature type="transmembrane region" description="Helical" evidence="9">
    <location>
        <begin position="460"/>
        <end position="493"/>
    </location>
</feature>
<sequence>MKKLPIILSFPRVFKAAGTILHVPANQDSANTAKETHIAFVWPLLDVYQQRYMLGHVIIRSIKGPSQDEDAKSQSPTSIMDDPKKANLPENAHIEVAAGSLTTETGIDDLPVCMFVGLVAFTASIAGMLFGYDTGIISAVLVYIHDGLDHRTLTSNEKELITSLCSGGALFGSILAGLTADKLGRKSAIYFGCALFTIGAVLQGAAYTIAQMAVGRIIVGFGIGSAAMVMPLYIAEVAPAKARGQVISYAIEAAFANVSHGWRYMVGLGALPALILAALMPFCPESPRHLLYNHRQEEARAVLRRIYGHPYDVQLASVLASISAACDEAREINEGATRWTKIKQLHTVPSNFRALISACGLMVISQLSGFNTLMYYSSTLFALVGFDNPTAVGIVVAGTNFIMTWVNMMVIDKMGRRRLLLSTAWGMSVGLIAIAVAFSFIPVDLDTLDLKSNSVSPPAIVVLVFIIWFVIFYGVSITCSSWGSNVIVSSAFLSMMKSIPPSGAFGFYAGICGVGYVLIYFFYPEVSGLSLEETKEVFKHEFVVRYARNLRKERKDIIRERLRIQGKTAVVGH</sequence>
<feature type="region of interest" description="Disordered" evidence="8">
    <location>
        <begin position="65"/>
        <end position="84"/>
    </location>
</feature>
<dbReference type="InterPro" id="IPR005828">
    <property type="entry name" value="MFS_sugar_transport-like"/>
</dbReference>
<dbReference type="PROSITE" id="PS00216">
    <property type="entry name" value="SUGAR_TRANSPORT_1"/>
    <property type="match status" value="1"/>
</dbReference>
<dbReference type="GO" id="GO:0016020">
    <property type="term" value="C:membrane"/>
    <property type="evidence" value="ECO:0007669"/>
    <property type="project" value="UniProtKB-SubCell"/>
</dbReference>
<organism evidence="11">
    <name type="scientific">Aspergillus arachidicola</name>
    <dbReference type="NCBI Taxonomy" id="656916"/>
    <lineage>
        <taxon>Eukaryota</taxon>
        <taxon>Fungi</taxon>
        <taxon>Dikarya</taxon>
        <taxon>Ascomycota</taxon>
        <taxon>Pezizomycotina</taxon>
        <taxon>Eurotiomycetes</taxon>
        <taxon>Eurotiomycetidae</taxon>
        <taxon>Eurotiales</taxon>
        <taxon>Aspergillaceae</taxon>
        <taxon>Aspergillus</taxon>
        <taxon>Aspergillus subgen. Circumdati</taxon>
    </lineage>
</organism>
<dbReference type="Gene3D" id="1.20.1250.20">
    <property type="entry name" value="MFS general substrate transporter like domains"/>
    <property type="match status" value="1"/>
</dbReference>
<dbReference type="InterPro" id="IPR020846">
    <property type="entry name" value="MFS_dom"/>
</dbReference>
<evidence type="ECO:0000256" key="8">
    <source>
        <dbReference type="SAM" id="MobiDB-lite"/>
    </source>
</evidence>
<dbReference type="SUPFAM" id="SSF103473">
    <property type="entry name" value="MFS general substrate transporter"/>
    <property type="match status" value="1"/>
</dbReference>
<evidence type="ECO:0000256" key="9">
    <source>
        <dbReference type="SAM" id="Phobius"/>
    </source>
</evidence>
<dbReference type="Proteomes" id="UP000325558">
    <property type="component" value="Unassembled WGS sequence"/>
</dbReference>
<dbReference type="Pfam" id="PF00083">
    <property type="entry name" value="Sugar_tr"/>
    <property type="match status" value="1"/>
</dbReference>
<dbReference type="PRINTS" id="PR00171">
    <property type="entry name" value="SUGRTRNSPORT"/>
</dbReference>
<proteinExistence type="inferred from homology"/>
<dbReference type="PROSITE" id="PS00217">
    <property type="entry name" value="SUGAR_TRANSPORT_2"/>
    <property type="match status" value="1"/>
</dbReference>
<dbReference type="NCBIfam" id="TIGR00879">
    <property type="entry name" value="SP"/>
    <property type="match status" value="1"/>
</dbReference>
<dbReference type="PROSITE" id="PS50850">
    <property type="entry name" value="MFS"/>
    <property type="match status" value="1"/>
</dbReference>
<dbReference type="OrthoDB" id="6339427at2759"/>
<dbReference type="InterPro" id="IPR036259">
    <property type="entry name" value="MFS_trans_sf"/>
</dbReference>
<feature type="transmembrane region" description="Helical" evidence="9">
    <location>
        <begin position="390"/>
        <end position="407"/>
    </location>
</feature>
<comment type="subcellular location">
    <subcellularLocation>
        <location evidence="1">Membrane</location>
        <topology evidence="1">Multi-pass membrane protein</topology>
    </subcellularLocation>
</comment>
<keyword evidence="6 9" id="KW-0472">Membrane</keyword>
<keyword evidence="3 7" id="KW-0813">Transport</keyword>
<feature type="transmembrane region" description="Helical" evidence="9">
    <location>
        <begin position="187"/>
        <end position="207"/>
    </location>
</feature>
<evidence type="ECO:0000259" key="10">
    <source>
        <dbReference type="PROSITE" id="PS50850"/>
    </source>
</evidence>
<dbReference type="InterPro" id="IPR005829">
    <property type="entry name" value="Sugar_transporter_CS"/>
</dbReference>
<evidence type="ECO:0000256" key="6">
    <source>
        <dbReference type="ARBA" id="ARBA00023136"/>
    </source>
</evidence>
<keyword evidence="4 9" id="KW-0812">Transmembrane</keyword>
<reference evidence="11" key="1">
    <citation type="submission" date="2019-04" db="EMBL/GenBank/DDBJ databases">
        <title>Friends and foes A comparative genomics study of 23 Aspergillus species from section Flavi.</title>
        <authorList>
            <consortium name="DOE Joint Genome Institute"/>
            <person name="Kjaerbolling I."/>
            <person name="Vesth T."/>
            <person name="Frisvad J.C."/>
            <person name="Nybo J.L."/>
            <person name="Theobald S."/>
            <person name="Kildgaard S."/>
            <person name="Isbrandt T."/>
            <person name="Kuo A."/>
            <person name="Sato A."/>
            <person name="Lyhne E.K."/>
            <person name="Kogle M.E."/>
            <person name="Wiebenga A."/>
            <person name="Kun R.S."/>
            <person name="Lubbers R.J."/>
            <person name="Makela M.R."/>
            <person name="Barry K."/>
            <person name="Chovatia M."/>
            <person name="Clum A."/>
            <person name="Daum C."/>
            <person name="Haridas S."/>
            <person name="He G."/>
            <person name="LaButti K."/>
            <person name="Lipzen A."/>
            <person name="Mondo S."/>
            <person name="Riley R."/>
            <person name="Salamov A."/>
            <person name="Simmons B.A."/>
            <person name="Magnuson J.K."/>
            <person name="Henrissat B."/>
            <person name="Mortensen U.H."/>
            <person name="Larsen T.O."/>
            <person name="Devries R.P."/>
            <person name="Grigoriev I.V."/>
            <person name="Machida M."/>
            <person name="Baker S.E."/>
            <person name="Andersen M.R."/>
        </authorList>
    </citation>
    <scope>NUCLEOTIDE SEQUENCE</scope>
    <source>
        <strain evidence="11">CBS 117612</strain>
    </source>
</reference>
<dbReference type="PANTHER" id="PTHR48020:SF22">
    <property type="entry name" value="MAJOR FACILITATOR SUPERFAMILY (MFS) PROFILE DOMAIN-CONTAINING PROTEIN-RELATED"/>
    <property type="match status" value="1"/>
</dbReference>
<evidence type="ECO:0000256" key="7">
    <source>
        <dbReference type="RuleBase" id="RU003346"/>
    </source>
</evidence>
<evidence type="ECO:0000256" key="5">
    <source>
        <dbReference type="ARBA" id="ARBA00022989"/>
    </source>
</evidence>
<feature type="transmembrane region" description="Helical" evidence="9">
    <location>
        <begin position="213"/>
        <end position="235"/>
    </location>
</feature>
<dbReference type="PANTHER" id="PTHR48020">
    <property type="entry name" value="PROTON MYO-INOSITOL COTRANSPORTER"/>
    <property type="match status" value="1"/>
</dbReference>
<evidence type="ECO:0000256" key="3">
    <source>
        <dbReference type="ARBA" id="ARBA00022448"/>
    </source>
</evidence>
<dbReference type="GO" id="GO:0005366">
    <property type="term" value="F:myo-inositol:proton symporter activity"/>
    <property type="evidence" value="ECO:0007669"/>
    <property type="project" value="TreeGrafter"/>
</dbReference>
<comment type="similarity">
    <text evidence="2 7">Belongs to the major facilitator superfamily. Sugar transporter (TC 2.A.1.1) family.</text>
</comment>
<dbReference type="InterPro" id="IPR050814">
    <property type="entry name" value="Myo-inositol_Transporter"/>
</dbReference>
<evidence type="ECO:0000256" key="2">
    <source>
        <dbReference type="ARBA" id="ARBA00010992"/>
    </source>
</evidence>
<dbReference type="AlphaFoldDB" id="A0A5N6Y427"/>
<dbReference type="GO" id="GO:1904679">
    <property type="term" value="P:myo-inositol import across plasma membrane"/>
    <property type="evidence" value="ECO:0007669"/>
    <property type="project" value="TreeGrafter"/>
</dbReference>
<feature type="transmembrane region" description="Helical" evidence="9">
    <location>
        <begin position="351"/>
        <end position="370"/>
    </location>
</feature>
<feature type="domain" description="Major facilitator superfamily (MFS) profile" evidence="10">
    <location>
        <begin position="119"/>
        <end position="527"/>
    </location>
</feature>
<dbReference type="InterPro" id="IPR003663">
    <property type="entry name" value="Sugar/inositol_transpt"/>
</dbReference>
<evidence type="ECO:0000313" key="11">
    <source>
        <dbReference type="EMBL" id="KAE8340214.1"/>
    </source>
</evidence>
<dbReference type="EMBL" id="ML737150">
    <property type="protein sequence ID" value="KAE8340214.1"/>
    <property type="molecule type" value="Genomic_DNA"/>
</dbReference>
<evidence type="ECO:0000256" key="1">
    <source>
        <dbReference type="ARBA" id="ARBA00004141"/>
    </source>
</evidence>
<feature type="transmembrane region" description="Helical" evidence="9">
    <location>
        <begin position="419"/>
        <end position="440"/>
    </location>
</feature>
<feature type="transmembrane region" description="Helical" evidence="9">
    <location>
        <begin position="160"/>
        <end position="180"/>
    </location>
</feature>
<protein>
    <recommendedName>
        <fullName evidence="10">Major facilitator superfamily (MFS) profile domain-containing protein</fullName>
    </recommendedName>
</protein>
<gene>
    <name evidence="11" type="ORF">BDV24DRAFT_152217</name>
</gene>
<keyword evidence="5 9" id="KW-1133">Transmembrane helix</keyword>
<accession>A0A5N6Y427</accession>